<name>A0ABT7E6D1_9FIRM</name>
<evidence type="ECO:0000256" key="4">
    <source>
        <dbReference type="ARBA" id="ARBA00022989"/>
    </source>
</evidence>
<feature type="transmembrane region" description="Helical" evidence="7">
    <location>
        <begin position="765"/>
        <end position="789"/>
    </location>
</feature>
<proteinExistence type="inferred from homology"/>
<dbReference type="PANTHER" id="PTHR30572">
    <property type="entry name" value="MEMBRANE COMPONENT OF TRANSPORTER-RELATED"/>
    <property type="match status" value="1"/>
</dbReference>
<dbReference type="PANTHER" id="PTHR30572:SF4">
    <property type="entry name" value="ABC TRANSPORTER PERMEASE YTRF"/>
    <property type="match status" value="1"/>
</dbReference>
<dbReference type="RefSeq" id="WP_284131463.1">
    <property type="nucleotide sequence ID" value="NZ_JASKYM010000001.1"/>
</dbReference>
<keyword evidence="3 7" id="KW-0812">Transmembrane</keyword>
<evidence type="ECO:0000256" key="6">
    <source>
        <dbReference type="ARBA" id="ARBA00038076"/>
    </source>
</evidence>
<dbReference type="Pfam" id="PF02687">
    <property type="entry name" value="FtsX"/>
    <property type="match status" value="2"/>
</dbReference>
<keyword evidence="4 7" id="KW-1133">Transmembrane helix</keyword>
<evidence type="ECO:0000256" key="5">
    <source>
        <dbReference type="ARBA" id="ARBA00023136"/>
    </source>
</evidence>
<gene>
    <name evidence="9" type="ORF">QOZ84_02925</name>
</gene>
<comment type="similarity">
    <text evidence="6">Belongs to the ABC-4 integral membrane protein family.</text>
</comment>
<comment type="caution">
    <text evidence="9">The sequence shown here is derived from an EMBL/GenBank/DDBJ whole genome shotgun (WGS) entry which is preliminary data.</text>
</comment>
<feature type="transmembrane region" description="Helical" evidence="7">
    <location>
        <begin position="718"/>
        <end position="744"/>
    </location>
</feature>
<feature type="domain" description="ABC3 transporter permease C-terminal" evidence="8">
    <location>
        <begin position="722"/>
        <end position="838"/>
    </location>
</feature>
<feature type="transmembrane region" description="Helical" evidence="7">
    <location>
        <begin position="809"/>
        <end position="831"/>
    </location>
</feature>
<evidence type="ECO:0000256" key="2">
    <source>
        <dbReference type="ARBA" id="ARBA00022475"/>
    </source>
</evidence>
<evidence type="ECO:0000256" key="7">
    <source>
        <dbReference type="SAM" id="Phobius"/>
    </source>
</evidence>
<keyword evidence="5 7" id="KW-0472">Membrane</keyword>
<evidence type="ECO:0000313" key="9">
    <source>
        <dbReference type="EMBL" id="MDK2562488.1"/>
    </source>
</evidence>
<evidence type="ECO:0000256" key="3">
    <source>
        <dbReference type="ARBA" id="ARBA00022692"/>
    </source>
</evidence>
<dbReference type="InterPro" id="IPR050250">
    <property type="entry name" value="Macrolide_Exporter_MacB"/>
</dbReference>
<evidence type="ECO:0000259" key="8">
    <source>
        <dbReference type="Pfam" id="PF02687"/>
    </source>
</evidence>
<dbReference type="EMBL" id="JASKYM010000001">
    <property type="protein sequence ID" value="MDK2562488.1"/>
    <property type="molecule type" value="Genomic_DNA"/>
</dbReference>
<feature type="transmembrane region" description="Helical" evidence="7">
    <location>
        <begin position="322"/>
        <end position="349"/>
    </location>
</feature>
<keyword evidence="10" id="KW-1185">Reference proteome</keyword>
<feature type="transmembrane region" description="Helical" evidence="7">
    <location>
        <begin position="361"/>
        <end position="382"/>
    </location>
</feature>
<evidence type="ECO:0000256" key="1">
    <source>
        <dbReference type="ARBA" id="ARBA00004651"/>
    </source>
</evidence>
<protein>
    <submittedName>
        <fullName evidence="9">FtsX-like permease family protein</fullName>
    </submittedName>
</protein>
<feature type="transmembrane region" description="Helical" evidence="7">
    <location>
        <begin position="268"/>
        <end position="290"/>
    </location>
</feature>
<feature type="domain" description="ABC3 transporter permease C-terminal" evidence="8">
    <location>
        <begin position="273"/>
        <end position="391"/>
    </location>
</feature>
<feature type="transmembrane region" description="Helical" evidence="7">
    <location>
        <begin position="26"/>
        <end position="47"/>
    </location>
</feature>
<dbReference type="Proteomes" id="UP001301012">
    <property type="component" value="Unassembled WGS sequence"/>
</dbReference>
<accession>A0ABT7E6D1</accession>
<evidence type="ECO:0000313" key="10">
    <source>
        <dbReference type="Proteomes" id="UP001301012"/>
    </source>
</evidence>
<feature type="transmembrane region" description="Helical" evidence="7">
    <location>
        <begin position="434"/>
        <end position="455"/>
    </location>
</feature>
<sequence>MIGNTNKEIINKISKKSFKSNKSRNIFAIISIALTTLLFTSLFTVGMSNLKSTEYSKMRAVGTTYHGAFKDLTKAEYEKIKEHKLVKEYISSVFLGIAENKEFAKRSIEINYGDRKHVDACFSTPIKGDMPDKENEILVDTFVLDMLKKPHEINQKINLTYKINEKTYNKDFIVSGIYKGDTVSNASRVYISKGFLNNSLKGINENELKKQKKQWGLINLDVNFSNSFDIKGKLLKIIKESGYDSKNIDIGINWAYASTEMSKETEPIIAAISLLGIIGLAGYLIIYNIFYISVVKDTKFYGLLRTIGSTKKQIKKIVIKQALILSIIGIPIGLILGYIVGVVLAPLVIGNTTIEFIKISASPIIFVGSSIFSLITAIISAYKPAKIASKTLPIEAVRYSGVNTVSKKKFKKSSNGAKIYKMAISNIFRNKSKAIIVIASLSLSIIVLNTVYTIVSGFDSDKYLKDFIGTDFTIGDTSFYRAKAFEGHLDAVTEDLCKEIESKKGVKTVNKMYYRVDENKIDGNILKIPFTHSMEVNIDKNIDSIDKDNMDSVNRMKESKKILADYYGVDEGIYKILDKFVVQGKFDYEKFKTGKYIISLTSYQLGDIVNVGDKVEIPFKNGKSKQYEVMAVVNYLPLYLYSGDSFPAFSGYLPSEEFKKTTDEHTIMTAMFDVDDKNVKETEDYFKGLSTSNPSFDYRSKATYMRAFNDMIKSYENVGYGLSLIVGIIGVLNFINVIATSILSRKKELAMLNSIGMTKKQIKKMLILEALDYCLITAGVILIVGTPITYFGVDIMAGAISFFSYSFRILPIIVSIFILLIMAGIVPCVCYKKINKQSVVEELRDNI</sequence>
<keyword evidence="2" id="KW-1003">Cell membrane</keyword>
<reference evidence="9 10" key="1">
    <citation type="submission" date="2023-05" db="EMBL/GenBank/DDBJ databases">
        <title>Rombocin, a short stable natural nisin variant, displays selective antimicrobial activity against Listeria monocytogenes and employs dual mode of action to kill target bacterial strains.</title>
        <authorList>
            <person name="Wambui J."/>
            <person name="Stephan R."/>
            <person name="Kuipers O.P."/>
        </authorList>
    </citation>
    <scope>NUCLEOTIDE SEQUENCE [LARGE SCALE GENOMIC DNA]</scope>
    <source>
        <strain evidence="9 10">RC002</strain>
    </source>
</reference>
<organism evidence="9 10">
    <name type="scientific">Romboutsia sedimentorum</name>
    <dbReference type="NCBI Taxonomy" id="1368474"/>
    <lineage>
        <taxon>Bacteria</taxon>
        <taxon>Bacillati</taxon>
        <taxon>Bacillota</taxon>
        <taxon>Clostridia</taxon>
        <taxon>Peptostreptococcales</taxon>
        <taxon>Peptostreptococcaceae</taxon>
        <taxon>Romboutsia</taxon>
    </lineage>
</organism>
<dbReference type="InterPro" id="IPR003838">
    <property type="entry name" value="ABC3_permease_C"/>
</dbReference>
<comment type="subcellular location">
    <subcellularLocation>
        <location evidence="1">Cell membrane</location>
        <topology evidence="1">Multi-pass membrane protein</topology>
    </subcellularLocation>
</comment>